<gene>
    <name evidence="3" type="ORF">D3871_29100</name>
</gene>
<evidence type="ECO:0008006" key="5">
    <source>
        <dbReference type="Google" id="ProtNLM"/>
    </source>
</evidence>
<feature type="repeat" description="NHL" evidence="2">
    <location>
        <begin position="59"/>
        <end position="89"/>
    </location>
</feature>
<dbReference type="EMBL" id="QYUO01000003">
    <property type="protein sequence ID" value="RJF92641.1"/>
    <property type="molecule type" value="Genomic_DNA"/>
</dbReference>
<reference evidence="4" key="1">
    <citation type="submission" date="2018-09" db="EMBL/GenBank/DDBJ databases">
        <authorList>
            <person name="Zhu H."/>
        </authorList>
    </citation>
    <scope>NUCLEOTIDE SEQUENCE [LARGE SCALE GENOMIC DNA]</scope>
    <source>
        <strain evidence="4">K1R23-30</strain>
    </source>
</reference>
<sequence length="691" mass="68154">MLRLGLIFRRQESIWSRLLIFFLTFLIAIPAFGQAGLALIAGNTSGPGAVDAVGTATRFRVPAGIAADAAGNVYVADTGNHAIRKIDRGGGVSTFAGTMGIVGGADGPQNMARFNTPVGIAVDAAGNVYVADTGNHIIRRISPSGVTTTVAGTMQVGGSVDGVGTAAQFNAPTGIAVDAANNLYVADAFNHTIRRISSTGVVTTLAGMPHISGSDDGTGQAARFNTPVGIAVDTAANVYVADAGNNTVRRIDGAGVVTTLAGMTGIPAANDGIGTIAGFNTPFGIAADNTGNLWVADTGNFTVRRISADGTVTTFAGIAGSFGNEDGTAEARFNAPYGIAVNPSGGLYIADTGNHTVRGISLAGAVTTYAGPLPGGGSMDGTGAAARFTIPFGIAAEASGTLYVSDTGNHSIRKISPAGTVATFAGTAGSPGAADGSGVASQFNLPYGIAVDTIGNVYVADTGNHVIRKITGTGVVTTMAGVAGQAGNADGTGLDARFNTPAGIAVDSAGTVYVADTGNHTIRKVTSTGVVSTLAGVPGSFSSGADGTGPAARFNTPLGIASDPGGTLYVADSGNHTIRKVSPAGVVSTVAGSVETAGSLDGNGRQAQFNTPVGIAVDAAGTIYVADTGNHTIRRLTPAGDVTTIAGTPNVGGVALGALPGNLDFPVGLALSGPNSMAVTSGNSVIKLSLQ</sequence>
<dbReference type="InterPro" id="IPR011044">
    <property type="entry name" value="Quino_amine_DH_bsu"/>
</dbReference>
<dbReference type="InterPro" id="IPR001258">
    <property type="entry name" value="NHL_repeat"/>
</dbReference>
<dbReference type="CDD" id="cd14953">
    <property type="entry name" value="NHL_like_1"/>
    <property type="match status" value="2"/>
</dbReference>
<feature type="repeat" description="NHL" evidence="2">
    <location>
        <begin position="442"/>
        <end position="473"/>
    </location>
</feature>
<dbReference type="SUPFAM" id="SSF63829">
    <property type="entry name" value="Calcium-dependent phosphotriesterase"/>
    <property type="match status" value="1"/>
</dbReference>
<feature type="repeat" description="NHL" evidence="2">
    <location>
        <begin position="498"/>
        <end position="528"/>
    </location>
</feature>
<dbReference type="OrthoDB" id="9774579at2"/>
<feature type="repeat" description="NHL" evidence="2">
    <location>
        <begin position="604"/>
        <end position="639"/>
    </location>
</feature>
<proteinExistence type="predicted"/>
<accession>A0A3A3FGX5</accession>
<dbReference type="SMART" id="SM00135">
    <property type="entry name" value="LY"/>
    <property type="match status" value="6"/>
</dbReference>
<feature type="repeat" description="NHL" evidence="2">
    <location>
        <begin position="164"/>
        <end position="199"/>
    </location>
</feature>
<dbReference type="PROSITE" id="PS51125">
    <property type="entry name" value="NHL"/>
    <property type="match status" value="7"/>
</dbReference>
<keyword evidence="1" id="KW-0677">Repeat</keyword>
<dbReference type="SUPFAM" id="SSF50969">
    <property type="entry name" value="YVTN repeat-like/Quinoprotein amine dehydrogenase"/>
    <property type="match status" value="1"/>
</dbReference>
<feature type="repeat" description="NHL" evidence="2">
    <location>
        <begin position="549"/>
        <end position="584"/>
    </location>
</feature>
<dbReference type="Pfam" id="PF01436">
    <property type="entry name" value="NHL"/>
    <property type="match status" value="10"/>
</dbReference>
<keyword evidence="4" id="KW-1185">Reference proteome</keyword>
<dbReference type="InterPro" id="IPR000033">
    <property type="entry name" value="LDLR_classB_rpt"/>
</dbReference>
<evidence type="ECO:0000313" key="3">
    <source>
        <dbReference type="EMBL" id="RJF92641.1"/>
    </source>
</evidence>
<evidence type="ECO:0000256" key="1">
    <source>
        <dbReference type="ARBA" id="ARBA00022737"/>
    </source>
</evidence>
<evidence type="ECO:0000256" key="2">
    <source>
        <dbReference type="PROSITE-ProRule" id="PRU00504"/>
    </source>
</evidence>
<name>A0A3A3FGX5_9BURK</name>
<dbReference type="Proteomes" id="UP000265955">
    <property type="component" value="Unassembled WGS sequence"/>
</dbReference>
<organism evidence="3 4">
    <name type="scientific">Noviherbaspirillum saxi</name>
    <dbReference type="NCBI Taxonomy" id="2320863"/>
    <lineage>
        <taxon>Bacteria</taxon>
        <taxon>Pseudomonadati</taxon>
        <taxon>Pseudomonadota</taxon>
        <taxon>Betaproteobacteria</taxon>
        <taxon>Burkholderiales</taxon>
        <taxon>Oxalobacteraceae</taxon>
        <taxon>Noviherbaspirillum</taxon>
    </lineage>
</organism>
<protein>
    <recommendedName>
        <fullName evidence="5">NHL repeat-containing protein</fullName>
    </recommendedName>
</protein>
<dbReference type="Gene3D" id="2.120.10.30">
    <property type="entry name" value="TolB, C-terminal domain"/>
    <property type="match status" value="6"/>
</dbReference>
<evidence type="ECO:0000313" key="4">
    <source>
        <dbReference type="Proteomes" id="UP000265955"/>
    </source>
</evidence>
<dbReference type="SUPFAM" id="SSF101898">
    <property type="entry name" value="NHL repeat"/>
    <property type="match status" value="1"/>
</dbReference>
<dbReference type="InterPro" id="IPR011042">
    <property type="entry name" value="6-blade_b-propeller_TolB-like"/>
</dbReference>
<feature type="repeat" description="NHL" evidence="2">
    <location>
        <begin position="114"/>
        <end position="144"/>
    </location>
</feature>
<comment type="caution">
    <text evidence="3">The sequence shown here is derived from an EMBL/GenBank/DDBJ whole genome shotgun (WGS) entry which is preliminary data.</text>
</comment>
<dbReference type="PANTHER" id="PTHR13833:SF71">
    <property type="entry name" value="NHL DOMAIN-CONTAINING PROTEIN"/>
    <property type="match status" value="1"/>
</dbReference>
<dbReference type="AlphaFoldDB" id="A0A3A3FGX5"/>
<dbReference type="PANTHER" id="PTHR13833">
    <property type="match status" value="1"/>
</dbReference>